<dbReference type="Pfam" id="PF02825">
    <property type="entry name" value="WWE"/>
    <property type="match status" value="1"/>
</dbReference>
<dbReference type="AlphaFoldDB" id="A0A8W8I4A4"/>
<dbReference type="PROSITE" id="PS50918">
    <property type="entry name" value="WWE"/>
    <property type="match status" value="1"/>
</dbReference>
<organism evidence="4 5">
    <name type="scientific">Magallana gigas</name>
    <name type="common">Pacific oyster</name>
    <name type="synonym">Crassostrea gigas</name>
    <dbReference type="NCBI Taxonomy" id="29159"/>
    <lineage>
        <taxon>Eukaryota</taxon>
        <taxon>Metazoa</taxon>
        <taxon>Spiralia</taxon>
        <taxon>Lophotrochozoa</taxon>
        <taxon>Mollusca</taxon>
        <taxon>Bivalvia</taxon>
        <taxon>Autobranchia</taxon>
        <taxon>Pteriomorphia</taxon>
        <taxon>Ostreida</taxon>
        <taxon>Ostreoidea</taxon>
        <taxon>Ostreidae</taxon>
        <taxon>Magallana</taxon>
    </lineage>
</organism>
<evidence type="ECO:0000259" key="1">
    <source>
        <dbReference type="PROSITE" id="PS50234"/>
    </source>
</evidence>
<feature type="domain" description="VWFA" evidence="1">
    <location>
        <begin position="10"/>
        <end position="197"/>
    </location>
</feature>
<dbReference type="PROSITE" id="PS51416">
    <property type="entry name" value="MIB_HERC2"/>
    <property type="match status" value="1"/>
</dbReference>
<dbReference type="PROSITE" id="PS50234">
    <property type="entry name" value="VWFA"/>
    <property type="match status" value="1"/>
</dbReference>
<dbReference type="GO" id="GO:0046872">
    <property type="term" value="F:metal ion binding"/>
    <property type="evidence" value="ECO:0007669"/>
    <property type="project" value="InterPro"/>
</dbReference>
<dbReference type="Pfam" id="PF13519">
    <property type="entry name" value="VWA_2"/>
    <property type="match status" value="1"/>
</dbReference>
<protein>
    <recommendedName>
        <fullName evidence="6">E3 ubiquitin-protein ligase HERC2</fullName>
    </recommendedName>
</protein>
<dbReference type="Pfam" id="PF06701">
    <property type="entry name" value="MIB_HERC2"/>
    <property type="match status" value="1"/>
</dbReference>
<dbReference type="InterPro" id="IPR037197">
    <property type="entry name" value="WWE_dom_sf"/>
</dbReference>
<dbReference type="PANTHER" id="PTHR24202:SF4">
    <property type="entry name" value="E3 UBIQUITIN-PROTEIN LIGASE MIB2-RELATED"/>
    <property type="match status" value="1"/>
</dbReference>
<evidence type="ECO:0000259" key="3">
    <source>
        <dbReference type="PROSITE" id="PS51416"/>
    </source>
</evidence>
<dbReference type="GO" id="GO:0004842">
    <property type="term" value="F:ubiquitin-protein transferase activity"/>
    <property type="evidence" value="ECO:0007669"/>
    <property type="project" value="InterPro"/>
</dbReference>
<accession>A0A8W8I4A4</accession>
<dbReference type="Gene3D" id="3.30.720.50">
    <property type="match status" value="1"/>
</dbReference>
<dbReference type="InterPro" id="IPR004170">
    <property type="entry name" value="WWE_dom"/>
</dbReference>
<dbReference type="InterPro" id="IPR002035">
    <property type="entry name" value="VWF_A"/>
</dbReference>
<sequence>MEQRKYGTVPVVLLLDISNIVKGEAFSQMKEAFVSLIKGYANQPLVTHKVAVITFGREVNIVQNFSEDYNTILHLLDDTVCEGPSQFGKALELAMDVLRDRENRGLVGPFSIRRLVIMSGGHAINKDFTEDIENERNEKMSILQLVGKIRKAFHIVCVPVGRDPDMCFLGSIAYSSKSGKLLKVDEAAQFARFSTNMVIASEIIGKMPTVDYSLDDVTAAVFSIGGGGPITETDLSDIYEILINRQAYQMNFYPRDNIESDLHGERNSRLPPIGTRVRRGPNWSYFGQDSDACGTIVGHRIVYHNVSVEWDTSMVFPYHYDTGGDDQGSHVVVCDEPRILLQREKIAVGCLVQRGPDWKWFDQDGGEGNIGSVYRVKDDKTVHVRWPNGKKSNYRFGYDGNYDVSLCDPFDENIMRRMKEQRHDWSKNSAKMVASNDGTRSKYNKKDFASAASNIRNPRDVNKKNTEICEKDKMAEGGKRNSPPVQHKMEGLGGKNALNCNFSDRPCSWEWKTNQGKWVSFPKSENDKIQNAFDKNRKGTVLVKIDEDLYRVVLSKMIQINISNRESLEIRRLS</sequence>
<dbReference type="InterPro" id="IPR010606">
    <property type="entry name" value="Mib_Herc2"/>
</dbReference>
<dbReference type="Gene3D" id="2.30.30.40">
    <property type="entry name" value="SH3 Domains"/>
    <property type="match status" value="2"/>
</dbReference>
<dbReference type="SUPFAM" id="SSF159034">
    <property type="entry name" value="Mib/herc2 domain-like"/>
    <property type="match status" value="2"/>
</dbReference>
<dbReference type="GO" id="GO:0016567">
    <property type="term" value="P:protein ubiquitination"/>
    <property type="evidence" value="ECO:0007669"/>
    <property type="project" value="InterPro"/>
</dbReference>
<dbReference type="InterPro" id="IPR036465">
    <property type="entry name" value="vWFA_dom_sf"/>
</dbReference>
<dbReference type="SUPFAM" id="SSF117839">
    <property type="entry name" value="WWE domain"/>
    <property type="match status" value="1"/>
</dbReference>
<dbReference type="Gene3D" id="3.40.50.410">
    <property type="entry name" value="von Willebrand factor, type A domain"/>
    <property type="match status" value="1"/>
</dbReference>
<keyword evidence="5" id="KW-1185">Reference proteome</keyword>
<dbReference type="GO" id="GO:0005737">
    <property type="term" value="C:cytoplasm"/>
    <property type="evidence" value="ECO:0007669"/>
    <property type="project" value="TreeGrafter"/>
</dbReference>
<name>A0A8W8I4A4_MAGGI</name>
<dbReference type="EnsemblMetazoa" id="G12512.1">
    <property type="protein sequence ID" value="G12512.1:cds"/>
    <property type="gene ID" value="G12512"/>
</dbReference>
<evidence type="ECO:0008006" key="6">
    <source>
        <dbReference type="Google" id="ProtNLM"/>
    </source>
</evidence>
<feature type="domain" description="WWE" evidence="2">
    <location>
        <begin position="495"/>
        <end position="572"/>
    </location>
</feature>
<dbReference type="SUPFAM" id="SSF53300">
    <property type="entry name" value="vWA-like"/>
    <property type="match status" value="1"/>
</dbReference>
<dbReference type="InterPro" id="IPR037252">
    <property type="entry name" value="Mib_Herc2_sf"/>
</dbReference>
<feature type="domain" description="MIB/HERC2" evidence="3">
    <location>
        <begin position="338"/>
        <end position="410"/>
    </location>
</feature>
<dbReference type="SMART" id="SM00327">
    <property type="entry name" value="VWA"/>
    <property type="match status" value="1"/>
</dbReference>
<evidence type="ECO:0000259" key="2">
    <source>
        <dbReference type="PROSITE" id="PS50918"/>
    </source>
</evidence>
<dbReference type="PANTHER" id="PTHR24202">
    <property type="entry name" value="E3 UBIQUITIN-PROTEIN LIGASE MIB2"/>
    <property type="match status" value="1"/>
</dbReference>
<proteinExistence type="predicted"/>
<evidence type="ECO:0000313" key="4">
    <source>
        <dbReference type="EnsemblMetazoa" id="G12512.1:cds"/>
    </source>
</evidence>
<evidence type="ECO:0000313" key="5">
    <source>
        <dbReference type="Proteomes" id="UP000005408"/>
    </source>
</evidence>
<reference evidence="4" key="1">
    <citation type="submission" date="2022-08" db="UniProtKB">
        <authorList>
            <consortium name="EnsemblMetazoa"/>
        </authorList>
    </citation>
    <scope>IDENTIFICATION</scope>
    <source>
        <strain evidence="4">05x7-T-G4-1.051#20</strain>
    </source>
</reference>
<dbReference type="Proteomes" id="UP000005408">
    <property type="component" value="Unassembled WGS sequence"/>
</dbReference>
<dbReference type="CDD" id="cd00198">
    <property type="entry name" value="vWFA"/>
    <property type="match status" value="1"/>
</dbReference>